<comment type="caution">
    <text evidence="9">The sequence shown here is derived from an EMBL/GenBank/DDBJ whole genome shotgun (WGS) entry which is preliminary data.</text>
</comment>
<evidence type="ECO:0000256" key="6">
    <source>
        <dbReference type="SAM" id="MobiDB-lite"/>
    </source>
</evidence>
<dbReference type="Pfam" id="PF20684">
    <property type="entry name" value="Fung_rhodopsin"/>
    <property type="match status" value="1"/>
</dbReference>
<evidence type="ECO:0000256" key="4">
    <source>
        <dbReference type="ARBA" id="ARBA00023136"/>
    </source>
</evidence>
<comment type="subcellular location">
    <subcellularLocation>
        <location evidence="1">Membrane</location>
        <topology evidence="1">Multi-pass membrane protein</topology>
    </subcellularLocation>
</comment>
<evidence type="ECO:0000313" key="9">
    <source>
        <dbReference type="EMBL" id="KAF6798120.1"/>
    </source>
</evidence>
<feature type="transmembrane region" description="Helical" evidence="7">
    <location>
        <begin position="132"/>
        <end position="154"/>
    </location>
</feature>
<feature type="transmembrane region" description="Helical" evidence="7">
    <location>
        <begin position="54"/>
        <end position="78"/>
    </location>
</feature>
<dbReference type="InterPro" id="IPR052337">
    <property type="entry name" value="SAT4-like"/>
</dbReference>
<feature type="compositionally biased region" description="Basic and acidic residues" evidence="6">
    <location>
        <begin position="340"/>
        <end position="354"/>
    </location>
</feature>
<dbReference type="AlphaFoldDB" id="A0A8H6IUA4"/>
<keyword evidence="10" id="KW-1185">Reference proteome</keyword>
<dbReference type="PANTHER" id="PTHR33048">
    <property type="entry name" value="PTH11-LIKE INTEGRAL MEMBRANE PROTEIN (AFU_ORTHOLOGUE AFUA_5G11245)"/>
    <property type="match status" value="1"/>
</dbReference>
<evidence type="ECO:0000256" key="1">
    <source>
        <dbReference type="ARBA" id="ARBA00004141"/>
    </source>
</evidence>
<dbReference type="PANTHER" id="PTHR33048:SF15">
    <property type="entry name" value="INTEGRAL MEMBRANE PROTEIN"/>
    <property type="match status" value="1"/>
</dbReference>
<organism evidence="9 10">
    <name type="scientific">Colletotrichum musicola</name>
    <dbReference type="NCBI Taxonomy" id="2175873"/>
    <lineage>
        <taxon>Eukaryota</taxon>
        <taxon>Fungi</taxon>
        <taxon>Dikarya</taxon>
        <taxon>Ascomycota</taxon>
        <taxon>Pezizomycotina</taxon>
        <taxon>Sordariomycetes</taxon>
        <taxon>Hypocreomycetidae</taxon>
        <taxon>Glomerellales</taxon>
        <taxon>Glomerellaceae</taxon>
        <taxon>Colletotrichum</taxon>
        <taxon>Colletotrichum orchidearum species complex</taxon>
    </lineage>
</organism>
<evidence type="ECO:0000313" key="10">
    <source>
        <dbReference type="Proteomes" id="UP000639643"/>
    </source>
</evidence>
<feature type="region of interest" description="Disordered" evidence="6">
    <location>
        <begin position="288"/>
        <end position="384"/>
    </location>
</feature>
<sequence>MSDVDPNQRYVYPLKSTGLSLFVVSLVGGLVSLVVVGLRTFIRIQARSFSLDDGLMLGGLVIYLVDVALACVGALSGLGSRNAELNPTMMVESMKYLMIWMMLYVAALCLVKTSICFTTLRIATTMPRLRAAVYVLLGLTIATFVTTFVGILLLCRPVEANWDQSIVLEGRGECSPVHSMLGLSYTSTASTIATDLACAVLPAIILWNTQMKLSTKIMVSTVLSFGSFASISTMIRTPYIDHYNRPLDDLAFHIANIPLWSNVETAVGLVAGSLPALRQFFAHRRVPKSTTGGTDGGGSSRLNPPSVGLVTIGGTGATSKSKSRKGPKSNFDVDEAEQGDWTRLEEDTASDKDSTVPMRGIRRDVTYKVETSTLRGQARGSGRG</sequence>
<feature type="transmembrane region" description="Helical" evidence="7">
    <location>
        <begin position="20"/>
        <end position="42"/>
    </location>
</feature>
<feature type="transmembrane region" description="Helical" evidence="7">
    <location>
        <begin position="185"/>
        <end position="207"/>
    </location>
</feature>
<feature type="transmembrane region" description="Helical" evidence="7">
    <location>
        <begin position="98"/>
        <end position="120"/>
    </location>
</feature>
<gene>
    <name evidence="9" type="ORF">CMUS01_15753</name>
</gene>
<evidence type="ECO:0000256" key="3">
    <source>
        <dbReference type="ARBA" id="ARBA00022989"/>
    </source>
</evidence>
<proteinExistence type="inferred from homology"/>
<feature type="domain" description="Rhodopsin" evidence="8">
    <location>
        <begin position="38"/>
        <end position="282"/>
    </location>
</feature>
<evidence type="ECO:0000256" key="7">
    <source>
        <dbReference type="SAM" id="Phobius"/>
    </source>
</evidence>
<evidence type="ECO:0000259" key="8">
    <source>
        <dbReference type="Pfam" id="PF20684"/>
    </source>
</evidence>
<name>A0A8H6IUA4_9PEZI</name>
<keyword evidence="3 7" id="KW-1133">Transmembrane helix</keyword>
<dbReference type="OrthoDB" id="9976870at2759"/>
<keyword evidence="2 7" id="KW-0812">Transmembrane</keyword>
<comment type="similarity">
    <text evidence="5">Belongs to the SAT4 family.</text>
</comment>
<dbReference type="Proteomes" id="UP000639643">
    <property type="component" value="Unassembled WGS sequence"/>
</dbReference>
<keyword evidence="4 7" id="KW-0472">Membrane</keyword>
<dbReference type="InterPro" id="IPR049326">
    <property type="entry name" value="Rhodopsin_dom_fungi"/>
</dbReference>
<protein>
    <recommendedName>
        <fullName evidence="8">Rhodopsin domain-containing protein</fullName>
    </recommendedName>
</protein>
<dbReference type="GO" id="GO:0016020">
    <property type="term" value="C:membrane"/>
    <property type="evidence" value="ECO:0007669"/>
    <property type="project" value="UniProtKB-SubCell"/>
</dbReference>
<accession>A0A8H6IUA4</accession>
<dbReference type="EMBL" id="WIGM01001417">
    <property type="protein sequence ID" value="KAF6798120.1"/>
    <property type="molecule type" value="Genomic_DNA"/>
</dbReference>
<evidence type="ECO:0000256" key="2">
    <source>
        <dbReference type="ARBA" id="ARBA00022692"/>
    </source>
</evidence>
<evidence type="ECO:0000256" key="5">
    <source>
        <dbReference type="ARBA" id="ARBA00038359"/>
    </source>
</evidence>
<reference evidence="9" key="1">
    <citation type="journal article" date="2020" name="Phytopathology">
        <title>Genome Sequence Resources of Colletotrichum truncatum, C. plurivorum, C. musicola, and C. sojae: Four Species Pathogenic to Soybean (Glycine max).</title>
        <authorList>
            <person name="Rogerio F."/>
            <person name="Boufleur T.R."/>
            <person name="Ciampi-Guillardi M."/>
            <person name="Sukno S.A."/>
            <person name="Thon M.R."/>
            <person name="Massola Junior N.S."/>
            <person name="Baroncelli R."/>
        </authorList>
    </citation>
    <scope>NUCLEOTIDE SEQUENCE</scope>
    <source>
        <strain evidence="9">LFN0074</strain>
    </source>
</reference>